<comment type="catalytic activity">
    <reaction evidence="1">
        <text>a phosphate monoester + H2O = an alcohol + phosphate</text>
        <dbReference type="Rhea" id="RHEA:15017"/>
        <dbReference type="ChEBI" id="CHEBI:15377"/>
        <dbReference type="ChEBI" id="CHEBI:30879"/>
        <dbReference type="ChEBI" id="CHEBI:43474"/>
        <dbReference type="ChEBI" id="CHEBI:67140"/>
        <dbReference type="EC" id="3.1.3.2"/>
    </reaction>
</comment>
<dbReference type="EMBL" id="CM004472">
    <property type="protein sequence ID" value="OCT83881.1"/>
    <property type="molecule type" value="Genomic_DNA"/>
</dbReference>
<comment type="subcellular location">
    <subcellularLocation>
        <location evidence="2">Lysosome lumen</location>
    </subcellularLocation>
    <subcellularLocation>
        <location evidence="11">Lysosome membrane</location>
        <topology evidence="11">Single-pass membrane protein</topology>
        <orientation evidence="11">Lumenal side</orientation>
    </subcellularLocation>
</comment>
<evidence type="ECO:0000256" key="3">
    <source>
        <dbReference type="ARBA" id="ARBA00005375"/>
    </source>
</evidence>
<dbReference type="PANTHER" id="PTHR11567:SF180">
    <property type="entry name" value="LYSOSOMAL ACID PHOSPHATASE"/>
    <property type="match status" value="1"/>
</dbReference>
<dbReference type="Pfam" id="PF00328">
    <property type="entry name" value="His_Phos_2"/>
    <property type="match status" value="1"/>
</dbReference>
<keyword evidence="7" id="KW-1133">Transmembrane helix</keyword>
<evidence type="ECO:0000256" key="6">
    <source>
        <dbReference type="ARBA" id="ARBA00022801"/>
    </source>
</evidence>
<evidence type="ECO:0000256" key="12">
    <source>
        <dbReference type="ARBA" id="ARBA00039422"/>
    </source>
</evidence>
<dbReference type="GO" id="GO:0003993">
    <property type="term" value="F:acid phosphatase activity"/>
    <property type="evidence" value="ECO:0007669"/>
    <property type="project" value="UniProtKB-EC"/>
</dbReference>
<evidence type="ECO:0000256" key="8">
    <source>
        <dbReference type="ARBA" id="ARBA00023136"/>
    </source>
</evidence>
<gene>
    <name evidence="13" type="ORF">XELAEV_18022020mg</name>
</gene>
<dbReference type="Gene3D" id="3.40.50.1240">
    <property type="entry name" value="Phosphoglycerate mutase-like"/>
    <property type="match status" value="1"/>
</dbReference>
<dbReference type="AlphaFoldDB" id="A0A974HN92"/>
<dbReference type="InterPro" id="IPR050645">
    <property type="entry name" value="Histidine_acid_phosphatase"/>
</dbReference>
<keyword evidence="8" id="KW-0472">Membrane</keyword>
<evidence type="ECO:0000313" key="14">
    <source>
        <dbReference type="Proteomes" id="UP000694892"/>
    </source>
</evidence>
<evidence type="ECO:0000256" key="9">
    <source>
        <dbReference type="ARBA" id="ARBA00023180"/>
    </source>
</evidence>
<evidence type="ECO:0000256" key="7">
    <source>
        <dbReference type="ARBA" id="ARBA00022989"/>
    </source>
</evidence>
<dbReference type="Proteomes" id="UP000694892">
    <property type="component" value="Chromosome 4L"/>
</dbReference>
<name>A0A974HN92_XENLA</name>
<proteinExistence type="inferred from homology"/>
<evidence type="ECO:0000256" key="4">
    <source>
        <dbReference type="ARBA" id="ARBA00012646"/>
    </source>
</evidence>
<dbReference type="GO" id="GO:0007040">
    <property type="term" value="P:lysosome organization"/>
    <property type="evidence" value="ECO:0007669"/>
    <property type="project" value="TreeGrafter"/>
</dbReference>
<reference evidence="14" key="1">
    <citation type="journal article" date="2016" name="Nature">
        <title>Genome evolution in the allotetraploid frog Xenopus laevis.</title>
        <authorList>
            <person name="Session A.M."/>
            <person name="Uno Y."/>
            <person name="Kwon T."/>
            <person name="Chapman J.A."/>
            <person name="Toyoda A."/>
            <person name="Takahashi S."/>
            <person name="Fukui A."/>
            <person name="Hikosaka A."/>
            <person name="Suzuki A."/>
            <person name="Kondo M."/>
            <person name="van Heeringen S.J."/>
            <person name="Quigley I."/>
            <person name="Heinz S."/>
            <person name="Ogino H."/>
            <person name="Ochi H."/>
            <person name="Hellsten U."/>
            <person name="Lyons J.B."/>
            <person name="Simakov O."/>
            <person name="Putnam N."/>
            <person name="Stites J."/>
            <person name="Kuroki Y."/>
            <person name="Tanaka T."/>
            <person name="Michiue T."/>
            <person name="Watanabe M."/>
            <person name="Bogdanovic O."/>
            <person name="Lister R."/>
            <person name="Georgiou G."/>
            <person name="Paranjpe S.S."/>
            <person name="van Kruijsbergen I."/>
            <person name="Shu S."/>
            <person name="Carlson J."/>
            <person name="Kinoshita T."/>
            <person name="Ohta Y."/>
            <person name="Mawaribuchi S."/>
            <person name="Jenkins J."/>
            <person name="Grimwood J."/>
            <person name="Schmutz J."/>
            <person name="Mitros T."/>
            <person name="Mozaffari S.V."/>
            <person name="Suzuki Y."/>
            <person name="Haramoto Y."/>
            <person name="Yamamoto T.S."/>
            <person name="Takagi C."/>
            <person name="Heald R."/>
            <person name="Miller K."/>
            <person name="Haudenschild C."/>
            <person name="Kitzman J."/>
            <person name="Nakayama T."/>
            <person name="Izutsu Y."/>
            <person name="Robert J."/>
            <person name="Fortriede J."/>
            <person name="Burns K."/>
            <person name="Lotay V."/>
            <person name="Karimi K."/>
            <person name="Yasuoka Y."/>
            <person name="Dichmann D.S."/>
            <person name="Flajnik M.F."/>
            <person name="Houston D.W."/>
            <person name="Shendure J."/>
            <person name="DuPasquier L."/>
            <person name="Vize P.D."/>
            <person name="Zorn A.M."/>
            <person name="Ito M."/>
            <person name="Marcotte E.M."/>
            <person name="Wallingford J.B."/>
            <person name="Ito Y."/>
            <person name="Asashima M."/>
            <person name="Ueno N."/>
            <person name="Matsuda Y."/>
            <person name="Veenstra G.J."/>
            <person name="Fujiyama A."/>
            <person name="Harland R.M."/>
            <person name="Taira M."/>
            <person name="Rokhsar D.S."/>
        </authorList>
    </citation>
    <scope>NUCLEOTIDE SEQUENCE [LARGE SCALE GENOMIC DNA]</scope>
    <source>
        <strain evidence="14">J</strain>
    </source>
</reference>
<keyword evidence="5" id="KW-0812">Transmembrane</keyword>
<organism evidence="13 14">
    <name type="scientific">Xenopus laevis</name>
    <name type="common">African clawed frog</name>
    <dbReference type="NCBI Taxonomy" id="8355"/>
    <lineage>
        <taxon>Eukaryota</taxon>
        <taxon>Metazoa</taxon>
        <taxon>Chordata</taxon>
        <taxon>Craniata</taxon>
        <taxon>Vertebrata</taxon>
        <taxon>Euteleostomi</taxon>
        <taxon>Amphibia</taxon>
        <taxon>Batrachia</taxon>
        <taxon>Anura</taxon>
        <taxon>Pipoidea</taxon>
        <taxon>Pipidae</taxon>
        <taxon>Xenopodinae</taxon>
        <taxon>Xenopus</taxon>
        <taxon>Xenopus</taxon>
    </lineage>
</organism>
<dbReference type="InterPro" id="IPR029033">
    <property type="entry name" value="His_PPase_superfam"/>
</dbReference>
<sequence>MVAKKNGLSDCTLESVWSVYDVLFCEKMHNFCLPTWATTNVLAKLKKLMDFSFIFQFGIHERVKKARLQGGLLVNKILKNMMAKADNSTYDLKLVAYSTVSTTDTCSKCKGSHENTLGALQIALNVYNGQQAPYASCQIFELFEEDTRDFTVQMYFRNQSGETPYPVSLLGCAHVCSLEDFQDLLQPVITQDWGAEWQDIHFSKRKKSKGVM</sequence>
<evidence type="ECO:0000256" key="10">
    <source>
        <dbReference type="ARBA" id="ARBA00023228"/>
    </source>
</evidence>
<dbReference type="GO" id="GO:0043202">
    <property type="term" value="C:lysosomal lumen"/>
    <property type="evidence" value="ECO:0007669"/>
    <property type="project" value="UniProtKB-SubCell"/>
</dbReference>
<evidence type="ECO:0000256" key="2">
    <source>
        <dbReference type="ARBA" id="ARBA00004227"/>
    </source>
</evidence>
<dbReference type="InterPro" id="IPR000560">
    <property type="entry name" value="His_Pase_clade-2"/>
</dbReference>
<dbReference type="SUPFAM" id="SSF53254">
    <property type="entry name" value="Phosphoglycerate mutase-like"/>
    <property type="match status" value="1"/>
</dbReference>
<protein>
    <recommendedName>
        <fullName evidence="12">Lysosomal acid phosphatase</fullName>
        <ecNumber evidence="4">3.1.3.2</ecNumber>
    </recommendedName>
</protein>
<dbReference type="PANTHER" id="PTHR11567">
    <property type="entry name" value="ACID PHOSPHATASE-RELATED"/>
    <property type="match status" value="1"/>
</dbReference>
<comment type="similarity">
    <text evidence="3">Belongs to the histidine acid phosphatase family.</text>
</comment>
<dbReference type="EC" id="3.1.3.2" evidence="4"/>
<evidence type="ECO:0000256" key="11">
    <source>
        <dbReference type="ARBA" id="ARBA00037852"/>
    </source>
</evidence>
<keyword evidence="6" id="KW-0378">Hydrolase</keyword>
<evidence type="ECO:0000256" key="1">
    <source>
        <dbReference type="ARBA" id="ARBA00000032"/>
    </source>
</evidence>
<keyword evidence="9" id="KW-0325">Glycoprotein</keyword>
<evidence type="ECO:0000313" key="13">
    <source>
        <dbReference type="EMBL" id="OCT83881.1"/>
    </source>
</evidence>
<dbReference type="GO" id="GO:0005765">
    <property type="term" value="C:lysosomal membrane"/>
    <property type="evidence" value="ECO:0007669"/>
    <property type="project" value="UniProtKB-SubCell"/>
</dbReference>
<evidence type="ECO:0000256" key="5">
    <source>
        <dbReference type="ARBA" id="ARBA00022692"/>
    </source>
</evidence>
<dbReference type="OMA" id="ELYHEPE"/>
<keyword evidence="10" id="KW-0458">Lysosome</keyword>
<accession>A0A974HN92</accession>